<dbReference type="Proteomes" id="UP000054279">
    <property type="component" value="Unassembled WGS sequence"/>
</dbReference>
<sequence>MFEASRRSRAPYATGSFLLSSFPQTCNQFRDLRWPSFSSTTCAPYVCNDATRDDRLCMHIVTWFFLRVKNASNIAGRIFQLREPKLFDDLQKSLAVEPVKLAKQGKRKILPMQARRRQVSKQEMDRVSEKMQQAPPTQVMIQSVVVANASAAQAQATANGQMASPLLAPGGMPHPSYAFSPYGIQYPYPGGPPLMPYAPPTAPLPASTAPPITPFPAPVALLPSPQVSNQYPNGISPPAA</sequence>
<dbReference type="AlphaFoldDB" id="A0A0C9V2Q8"/>
<accession>A0A0C9V2Q8</accession>
<protein>
    <submittedName>
        <fullName evidence="1">Uncharacterized protein</fullName>
    </submittedName>
</protein>
<name>A0A0C9V2Q8_SPHS4</name>
<keyword evidence="2" id="KW-1185">Reference proteome</keyword>
<evidence type="ECO:0000313" key="1">
    <source>
        <dbReference type="EMBL" id="KIJ35932.1"/>
    </source>
</evidence>
<dbReference type="EMBL" id="KN837183">
    <property type="protein sequence ID" value="KIJ35932.1"/>
    <property type="molecule type" value="Genomic_DNA"/>
</dbReference>
<gene>
    <name evidence="1" type="ORF">M422DRAFT_261684</name>
</gene>
<dbReference type="HOGENOM" id="CLU_1157007_0_0_1"/>
<proteinExistence type="predicted"/>
<evidence type="ECO:0000313" key="2">
    <source>
        <dbReference type="Proteomes" id="UP000054279"/>
    </source>
</evidence>
<reference evidence="1 2" key="1">
    <citation type="submission" date="2014-06" db="EMBL/GenBank/DDBJ databases">
        <title>Evolutionary Origins and Diversification of the Mycorrhizal Mutualists.</title>
        <authorList>
            <consortium name="DOE Joint Genome Institute"/>
            <consortium name="Mycorrhizal Genomics Consortium"/>
            <person name="Kohler A."/>
            <person name="Kuo A."/>
            <person name="Nagy L.G."/>
            <person name="Floudas D."/>
            <person name="Copeland A."/>
            <person name="Barry K.W."/>
            <person name="Cichocki N."/>
            <person name="Veneault-Fourrey C."/>
            <person name="LaButti K."/>
            <person name="Lindquist E.A."/>
            <person name="Lipzen A."/>
            <person name="Lundell T."/>
            <person name="Morin E."/>
            <person name="Murat C."/>
            <person name="Riley R."/>
            <person name="Ohm R."/>
            <person name="Sun H."/>
            <person name="Tunlid A."/>
            <person name="Henrissat B."/>
            <person name="Grigoriev I.V."/>
            <person name="Hibbett D.S."/>
            <person name="Martin F."/>
        </authorList>
    </citation>
    <scope>NUCLEOTIDE SEQUENCE [LARGE SCALE GENOMIC DNA]</scope>
    <source>
        <strain evidence="1 2">SS14</strain>
    </source>
</reference>
<organism evidence="1 2">
    <name type="scientific">Sphaerobolus stellatus (strain SS14)</name>
    <dbReference type="NCBI Taxonomy" id="990650"/>
    <lineage>
        <taxon>Eukaryota</taxon>
        <taxon>Fungi</taxon>
        <taxon>Dikarya</taxon>
        <taxon>Basidiomycota</taxon>
        <taxon>Agaricomycotina</taxon>
        <taxon>Agaricomycetes</taxon>
        <taxon>Phallomycetidae</taxon>
        <taxon>Geastrales</taxon>
        <taxon>Sphaerobolaceae</taxon>
        <taxon>Sphaerobolus</taxon>
    </lineage>
</organism>